<protein>
    <submittedName>
        <fullName evidence="1">Uncharacterized protein</fullName>
    </submittedName>
</protein>
<gene>
    <name evidence="1" type="ORF">SDC9_64597</name>
</gene>
<sequence length="123" mass="14001">MRLSPNDIALIADVRHFHEETPISYTFIEVPVKMIPENAADLNDNESVKALLNNWIYEASTSALSRLTFSIAEENISQHLSVPLETQIVFIEEILFNMAGEAIALCKHYLLSEYYNICIVRKS</sequence>
<organism evidence="1">
    <name type="scientific">bioreactor metagenome</name>
    <dbReference type="NCBI Taxonomy" id="1076179"/>
    <lineage>
        <taxon>unclassified sequences</taxon>
        <taxon>metagenomes</taxon>
        <taxon>ecological metagenomes</taxon>
    </lineage>
</organism>
<dbReference type="AlphaFoldDB" id="A0A644XQZ8"/>
<accession>A0A644XQZ8</accession>
<proteinExistence type="predicted"/>
<dbReference type="Gene3D" id="3.40.1410.10">
    <property type="entry name" value="Chorismate lyase-like"/>
    <property type="match status" value="1"/>
</dbReference>
<dbReference type="InterPro" id="IPR028978">
    <property type="entry name" value="Chorismate_lyase_/UTRA_dom_sf"/>
</dbReference>
<reference evidence="1" key="1">
    <citation type="submission" date="2019-08" db="EMBL/GenBank/DDBJ databases">
        <authorList>
            <person name="Kucharzyk K."/>
            <person name="Murdoch R.W."/>
            <person name="Higgins S."/>
            <person name="Loffler F."/>
        </authorList>
    </citation>
    <scope>NUCLEOTIDE SEQUENCE</scope>
</reference>
<evidence type="ECO:0000313" key="1">
    <source>
        <dbReference type="EMBL" id="MPM18191.1"/>
    </source>
</evidence>
<dbReference type="SUPFAM" id="SSF64288">
    <property type="entry name" value="Chorismate lyase-like"/>
    <property type="match status" value="1"/>
</dbReference>
<comment type="caution">
    <text evidence="1">The sequence shown here is derived from an EMBL/GenBank/DDBJ whole genome shotgun (WGS) entry which is preliminary data.</text>
</comment>
<dbReference type="EMBL" id="VSSQ01002935">
    <property type="protein sequence ID" value="MPM18191.1"/>
    <property type="molecule type" value="Genomic_DNA"/>
</dbReference>
<name>A0A644XQZ8_9ZZZZ</name>